<organism evidence="1 2">
    <name type="scientific">Vigna angularis var. angularis</name>
    <dbReference type="NCBI Taxonomy" id="157739"/>
    <lineage>
        <taxon>Eukaryota</taxon>
        <taxon>Viridiplantae</taxon>
        <taxon>Streptophyta</taxon>
        <taxon>Embryophyta</taxon>
        <taxon>Tracheophyta</taxon>
        <taxon>Spermatophyta</taxon>
        <taxon>Magnoliopsida</taxon>
        <taxon>eudicotyledons</taxon>
        <taxon>Gunneridae</taxon>
        <taxon>Pentapetalae</taxon>
        <taxon>rosids</taxon>
        <taxon>fabids</taxon>
        <taxon>Fabales</taxon>
        <taxon>Fabaceae</taxon>
        <taxon>Papilionoideae</taxon>
        <taxon>50 kb inversion clade</taxon>
        <taxon>NPAAA clade</taxon>
        <taxon>indigoferoid/millettioid clade</taxon>
        <taxon>Phaseoleae</taxon>
        <taxon>Vigna</taxon>
    </lineage>
</organism>
<reference evidence="1 2" key="1">
    <citation type="journal article" date="2015" name="Sci. Rep.">
        <title>The power of single molecule real-time sequencing technology in the de novo assembly of a eukaryotic genome.</title>
        <authorList>
            <person name="Sakai H."/>
            <person name="Naito K."/>
            <person name="Ogiso-Tanaka E."/>
            <person name="Takahashi Y."/>
            <person name="Iseki K."/>
            <person name="Muto C."/>
            <person name="Satou K."/>
            <person name="Teruya K."/>
            <person name="Shiroma A."/>
            <person name="Shimoji M."/>
            <person name="Hirano T."/>
            <person name="Itoh T."/>
            <person name="Kaga A."/>
            <person name="Tomooka N."/>
        </authorList>
    </citation>
    <scope>NUCLEOTIDE SEQUENCE [LARGE SCALE GENOMIC DNA]</scope>
    <source>
        <strain evidence="2">cv. Shumari</strain>
    </source>
</reference>
<evidence type="ECO:0000313" key="1">
    <source>
        <dbReference type="EMBL" id="BAT76013.1"/>
    </source>
</evidence>
<gene>
    <name evidence="1" type="primary">Vigan.01G396500</name>
    <name evidence="1" type="ORF">VIGAN_01396500</name>
</gene>
<name>A0A0S3R699_PHAAN</name>
<protein>
    <submittedName>
        <fullName evidence="1">Uncharacterized protein</fullName>
    </submittedName>
</protein>
<proteinExistence type="predicted"/>
<sequence>MSTLTEKHTKLKETFHQFMQVTISNHNSTKASIRNMEMQIGQITKKLEEKSDKSFGTNTEVNLKEECRVSVSVNVKKVELVRKEKKLS</sequence>
<keyword evidence="2" id="KW-1185">Reference proteome</keyword>
<accession>A0A0S3R699</accession>
<dbReference type="EMBL" id="AP015034">
    <property type="protein sequence ID" value="BAT76013.1"/>
    <property type="molecule type" value="Genomic_DNA"/>
</dbReference>
<dbReference type="Proteomes" id="UP000291084">
    <property type="component" value="Chromosome 1"/>
</dbReference>
<evidence type="ECO:0000313" key="2">
    <source>
        <dbReference type="Proteomes" id="UP000291084"/>
    </source>
</evidence>
<dbReference type="AlphaFoldDB" id="A0A0S3R699"/>